<dbReference type="Proteomes" id="UP000295658">
    <property type="component" value="Unassembled WGS sequence"/>
</dbReference>
<dbReference type="AlphaFoldDB" id="A0A4R1QJ87"/>
<accession>A0A4R1QJ87</accession>
<evidence type="ECO:0000256" key="2">
    <source>
        <dbReference type="ARBA" id="ARBA00011322"/>
    </source>
</evidence>
<dbReference type="InterPro" id="IPR027417">
    <property type="entry name" value="P-loop_NTPase"/>
</dbReference>
<dbReference type="OrthoDB" id="9795626at2"/>
<keyword evidence="6" id="KW-0540">Nuclease</keyword>
<dbReference type="InterPro" id="IPR038729">
    <property type="entry name" value="Rad50/SbcC_AAA"/>
</dbReference>
<evidence type="ECO:0000313" key="7">
    <source>
        <dbReference type="Proteomes" id="UP000295658"/>
    </source>
</evidence>
<feature type="coiled-coil region" evidence="4">
    <location>
        <begin position="622"/>
        <end position="752"/>
    </location>
</feature>
<sequence length="1126" mass="132103">MKPIRLTIAGLHSFREKQTIEFEKLCEGGLFGIFGPTGSGKSSILDAMTLALYGNVERAANQTHGIMNHAENELSVSFTFELQNANGKKRYTVERSFKRSDALRVKTTLSRLIEEGDERIVLADKTRDVDEQIKQLLGLEMKDFTRAVVLPQGKFAEFLSLKGAERRQMLQRLFNLERYGDELNKKLKNKLAKVTAKLEAVKAEQAGVGDASKEALEEQKKRLHALEGELEQQQQQFQQIKERYEREKQLWQWQCEKEAIAEQLELCRREEGMIALLEQKQRKAEEAERMLPYVQQYEQAKQEVSKWKEKTETLSQHLKHLAEQYEQAAEQYRLIRAKKSEEEPKWLQKREQLLQARQTFERMKQIEHEMNELNKQIEAISVQEEKAKSDFQQLSELYKRAQEKQKRLKEEWQTKQVDVKVKERLYRAYEEKKQIQSLDETLQELKEEWQQKQNGYEQLKKAQDGQEKQWESVKKKWIAQFKKVEMLYHRVCERDLQLSKLLYKLKQEQKKAEQARLHHLAAMLAENLSDGAPCPVCGSLEHPAPASKQDDHVDGQQMDELEQLLEEGQSLAQPLQSLKIQLEQLAQTIIQEEKEQSLELRYVEKIKNEIEKEQAVSVHEQIRILSAEVKALHQDYLQYREETKELFNHLRTLEKQKQDLSHQLATIHQQVNEQIEKYNERIRLREERMKKWQETYDDLSFETVEAAIEKLRADEREAQALQERIDKSIVYLEEKSVELEKLKEMWQHLERTKAERSSLAQMKQQQYKEYEKTLPVSTDGEKLEQLLAEAEQHLSQLQKQEEEAYERWNVIQGQYQSLQAEKQAAQLALAESEKRLEQADAELEKQLNASSFATHEEVWSARLKAEEKAMIAERIEQYKEKWTKLQNEWERLNQAMNGEEMTEEQWRETERLREEMEKKTTALIEQVASLRTIVHELEAKHARFEQLERQRLDLERLANQYRELQTVLRGNSFVEFIAEEQLINVTRYASQQLGALTRQRYAIEIDSEGGFIIRDDANGGVRRPVTTLSGGETFLTSLSLALALSAQIQLRGEYPLQFFFLDEGFGTLDGELLDVVITSLEKLQSKEMAIGVISHVQELRARLPKRLIVEPAEPSGRGTRVRLETM</sequence>
<dbReference type="PANTHER" id="PTHR32114">
    <property type="entry name" value="ABC TRANSPORTER ABCH.3"/>
    <property type="match status" value="1"/>
</dbReference>
<gene>
    <name evidence="6" type="ORF">EDD69_104133</name>
</gene>
<protein>
    <recommendedName>
        <fullName evidence="3">Nuclease SbcCD subunit C</fullName>
    </recommendedName>
</protein>
<evidence type="ECO:0000256" key="3">
    <source>
        <dbReference type="ARBA" id="ARBA00013368"/>
    </source>
</evidence>
<comment type="subunit">
    <text evidence="2">Heterodimer of SbcC and SbcD.</text>
</comment>
<keyword evidence="4" id="KW-0175">Coiled coil</keyword>
<dbReference type="SUPFAM" id="SSF52540">
    <property type="entry name" value="P-loop containing nucleoside triphosphate hydrolases"/>
    <property type="match status" value="2"/>
</dbReference>
<dbReference type="Pfam" id="PF13558">
    <property type="entry name" value="SbcC_Walker_B"/>
    <property type="match status" value="1"/>
</dbReference>
<feature type="coiled-coil region" evidence="4">
    <location>
        <begin position="780"/>
        <end position="895"/>
    </location>
</feature>
<proteinExistence type="inferred from homology"/>
<evidence type="ECO:0000259" key="5">
    <source>
        <dbReference type="Pfam" id="PF13476"/>
    </source>
</evidence>
<dbReference type="Gene3D" id="3.40.50.300">
    <property type="entry name" value="P-loop containing nucleotide triphosphate hydrolases"/>
    <property type="match status" value="2"/>
</dbReference>
<feature type="coiled-coil region" evidence="4">
    <location>
        <begin position="930"/>
        <end position="967"/>
    </location>
</feature>
<dbReference type="GO" id="GO:0006302">
    <property type="term" value="P:double-strand break repair"/>
    <property type="evidence" value="ECO:0007669"/>
    <property type="project" value="InterPro"/>
</dbReference>
<dbReference type="Pfam" id="PF13476">
    <property type="entry name" value="AAA_23"/>
    <property type="match status" value="1"/>
</dbReference>
<dbReference type="EMBL" id="SLUL01000004">
    <property type="protein sequence ID" value="TCL51080.1"/>
    <property type="molecule type" value="Genomic_DNA"/>
</dbReference>
<name>A0A4R1QJ87_9BACL</name>
<keyword evidence="7" id="KW-1185">Reference proteome</keyword>
<comment type="similarity">
    <text evidence="1">Belongs to the SMC family. SbcC subfamily.</text>
</comment>
<evidence type="ECO:0000313" key="6">
    <source>
        <dbReference type="EMBL" id="TCL51080.1"/>
    </source>
</evidence>
<dbReference type="GO" id="GO:0004527">
    <property type="term" value="F:exonuclease activity"/>
    <property type="evidence" value="ECO:0007669"/>
    <property type="project" value="UniProtKB-KW"/>
</dbReference>
<dbReference type="RefSeq" id="WP_132947842.1">
    <property type="nucleotide sequence ID" value="NZ_SLUL01000004.1"/>
</dbReference>
<dbReference type="PANTHER" id="PTHR32114:SF2">
    <property type="entry name" value="ABC TRANSPORTER ABCH.3"/>
    <property type="match status" value="1"/>
</dbReference>
<comment type="caution">
    <text evidence="6">The sequence shown here is derived from an EMBL/GenBank/DDBJ whole genome shotgun (WGS) entry which is preliminary data.</text>
</comment>
<dbReference type="GO" id="GO:0016887">
    <property type="term" value="F:ATP hydrolysis activity"/>
    <property type="evidence" value="ECO:0007669"/>
    <property type="project" value="InterPro"/>
</dbReference>
<evidence type="ECO:0000256" key="4">
    <source>
        <dbReference type="SAM" id="Coils"/>
    </source>
</evidence>
<evidence type="ECO:0000256" key="1">
    <source>
        <dbReference type="ARBA" id="ARBA00006930"/>
    </source>
</evidence>
<keyword evidence="6" id="KW-0269">Exonuclease</keyword>
<organism evidence="6 7">
    <name type="scientific">Thermolongibacillus altinsuensis</name>
    <dbReference type="NCBI Taxonomy" id="575256"/>
    <lineage>
        <taxon>Bacteria</taxon>
        <taxon>Bacillati</taxon>
        <taxon>Bacillota</taxon>
        <taxon>Bacilli</taxon>
        <taxon>Bacillales</taxon>
        <taxon>Anoxybacillaceae</taxon>
        <taxon>Thermolongibacillus</taxon>
    </lineage>
</organism>
<keyword evidence="6" id="KW-0378">Hydrolase</keyword>
<reference evidence="6 7" key="1">
    <citation type="submission" date="2019-03" db="EMBL/GenBank/DDBJ databases">
        <title>Genomic Encyclopedia of Type Strains, Phase IV (KMG-IV): sequencing the most valuable type-strain genomes for metagenomic binning, comparative biology and taxonomic classification.</title>
        <authorList>
            <person name="Goeker M."/>
        </authorList>
    </citation>
    <scope>NUCLEOTIDE SEQUENCE [LARGE SCALE GENOMIC DNA]</scope>
    <source>
        <strain evidence="6 7">DSM 24979</strain>
    </source>
</reference>
<feature type="coiled-coil region" evidence="4">
    <location>
        <begin position="184"/>
        <end position="462"/>
    </location>
</feature>
<feature type="domain" description="Rad50/SbcC-type AAA" evidence="5">
    <location>
        <begin position="5"/>
        <end position="244"/>
    </location>
</feature>